<evidence type="ECO:0000313" key="2">
    <source>
        <dbReference type="EMBL" id="CAG8458966.1"/>
    </source>
</evidence>
<gene>
    <name evidence="2" type="ORF">AGERDE_LOCUS2149</name>
</gene>
<dbReference type="AlphaFoldDB" id="A0A9N8VNK2"/>
<dbReference type="EMBL" id="CAJVPL010000169">
    <property type="protein sequence ID" value="CAG8458966.1"/>
    <property type="molecule type" value="Genomic_DNA"/>
</dbReference>
<dbReference type="SUPFAM" id="SSF52266">
    <property type="entry name" value="SGNH hydrolase"/>
    <property type="match status" value="1"/>
</dbReference>
<organism evidence="2 3">
    <name type="scientific">Ambispora gerdemannii</name>
    <dbReference type="NCBI Taxonomy" id="144530"/>
    <lineage>
        <taxon>Eukaryota</taxon>
        <taxon>Fungi</taxon>
        <taxon>Fungi incertae sedis</taxon>
        <taxon>Mucoromycota</taxon>
        <taxon>Glomeromycotina</taxon>
        <taxon>Glomeromycetes</taxon>
        <taxon>Archaeosporales</taxon>
        <taxon>Ambisporaceae</taxon>
        <taxon>Ambispora</taxon>
    </lineage>
</organism>
<dbReference type="InterPro" id="IPR051058">
    <property type="entry name" value="GDSL_Est/Lipase"/>
</dbReference>
<protein>
    <submittedName>
        <fullName evidence="2">4452_t:CDS:1</fullName>
    </submittedName>
</protein>
<dbReference type="GO" id="GO:0016788">
    <property type="term" value="F:hydrolase activity, acting on ester bonds"/>
    <property type="evidence" value="ECO:0007669"/>
    <property type="project" value="InterPro"/>
</dbReference>
<keyword evidence="1" id="KW-0378">Hydrolase</keyword>
<dbReference type="Gene3D" id="3.40.50.1110">
    <property type="entry name" value="SGNH hydrolase"/>
    <property type="match status" value="1"/>
</dbReference>
<reference evidence="2" key="1">
    <citation type="submission" date="2021-06" db="EMBL/GenBank/DDBJ databases">
        <authorList>
            <person name="Kallberg Y."/>
            <person name="Tangrot J."/>
            <person name="Rosling A."/>
        </authorList>
    </citation>
    <scope>NUCLEOTIDE SEQUENCE</scope>
    <source>
        <strain evidence="2">MT106</strain>
    </source>
</reference>
<dbReference type="Proteomes" id="UP000789831">
    <property type="component" value="Unassembled WGS sequence"/>
</dbReference>
<accession>A0A9N8VNK2</accession>
<dbReference type="InterPro" id="IPR036514">
    <property type="entry name" value="SGNH_hydro_sf"/>
</dbReference>
<evidence type="ECO:0000313" key="3">
    <source>
        <dbReference type="Proteomes" id="UP000789831"/>
    </source>
</evidence>
<dbReference type="Pfam" id="PF00657">
    <property type="entry name" value="Lipase_GDSL"/>
    <property type="match status" value="1"/>
</dbReference>
<dbReference type="PANTHER" id="PTHR45648:SF22">
    <property type="entry name" value="GDSL LIPASE_ACYLHYDROLASE FAMILY PROTEIN (AFU_ORTHOLOGUE AFUA_4G14700)"/>
    <property type="match status" value="1"/>
</dbReference>
<dbReference type="PANTHER" id="PTHR45648">
    <property type="entry name" value="GDSL LIPASE/ACYLHYDROLASE FAMILY PROTEIN (AFU_ORTHOLOGUE AFUA_4G14700)"/>
    <property type="match status" value="1"/>
</dbReference>
<sequence>MLANKTRDSFITALFVTVYTVAIINAFPITINVERQFDTLIVFGDSYSDTGNSYNLTNKTWPLPVYYKGRFSNGPVWPEYFATTLDLTLKVYAYGGATVDNNLTQGFTGSNFSTKVPGIVQQVDTYVATLPADAKPQDFKKTLVSVWALGNDYLNTNFTVDPQKVIDHLSKAWTTLYKKNYRNFLIPGIGELSSLPYNRNTSKELLPKLHDISVKHNLYLQKAAQSFVDTYPDVNLWTFAVDLFSIVLQEVPQSLTGLSNFVDPCFVQLTATVCPNPQVYFFWDKFHPTTRLHEFLADAFVKTLDL</sequence>
<proteinExistence type="predicted"/>
<dbReference type="OrthoDB" id="1600564at2759"/>
<comment type="caution">
    <text evidence="2">The sequence shown here is derived from an EMBL/GenBank/DDBJ whole genome shotgun (WGS) entry which is preliminary data.</text>
</comment>
<evidence type="ECO:0000256" key="1">
    <source>
        <dbReference type="ARBA" id="ARBA00022801"/>
    </source>
</evidence>
<name>A0A9N8VNK2_9GLOM</name>
<keyword evidence="3" id="KW-1185">Reference proteome</keyword>
<dbReference type="CDD" id="cd01846">
    <property type="entry name" value="fatty_acyltransferase_like"/>
    <property type="match status" value="1"/>
</dbReference>
<dbReference type="InterPro" id="IPR001087">
    <property type="entry name" value="GDSL"/>
</dbReference>